<keyword evidence="1" id="KW-0645">Protease</keyword>
<evidence type="ECO:0000259" key="5">
    <source>
        <dbReference type="PROSITE" id="PS50994"/>
    </source>
</evidence>
<comment type="caution">
    <text evidence="6">The sequence shown here is derived from an EMBL/GenBank/DDBJ whole genome shotgun (WGS) entry which is preliminary data.</text>
</comment>
<dbReference type="InterPro" id="IPR013103">
    <property type="entry name" value="RVT_2"/>
</dbReference>
<dbReference type="InterPro" id="IPR012337">
    <property type="entry name" value="RNaseH-like_sf"/>
</dbReference>
<sequence length="1099" mass="125316">MDKCKWVLGYNVVSPPYTGNFMPPKPDLVYPSIDDFVDVNDSIVEKPTVESNEPKIVWKENEAPIIEYWVSESKEEDVPMFQTVKPNFTKIEFVKPKTNRKPVEQIMQVTYKSPKVNPQQDLKDKRVIDSGCSRHMTRNRTYLTDYEEIDEGFVAFGGNSKGGKISRKGKIKTGKLDFKDVYFVKELNFNLFSVSQICDKKNSVLFTDTVCVVLSPDFKLTDENHVLLKVPRKDNMYNVDLKNFVPQGGLTCLFEKATSDESNLLHRRLGHVNFKTINKLVKGNLVRGIENLIDLRVKVIRCDNKTEFKNRVMNQFCEMKGIKREFSVARTLQQNKVAERKNRTLIEAAGTMLANLKFLTTFWAEAVNTAYHLGMFDGKANEGFFVGYFTNSKAFKVFNGRTRIVEENLHVKFSANIPNIVGSGPNWHFDIDALTKSMNYKLVITGNQSNGSAGTKACDNIQTIWGGEKKDDEDPGNKDSKVPSTKESRVNQENDANVNSTNNINTVSPIDNAAGIKDNVVDENSLWINKKIERGIMIKNKARLVAQGYTQEKGIDYDEMDVKSAFLYGKIEKEVYVCQPPSFEDPDFPNRVYKVKKALYGLHQAPKAWYETLSTYLLDNRQQAHLWRLVKDEKEEDVDKHLYRSMIRSLMYLTSLRPDIMFADSPFDLVAYTKSDYARANLDRKSTTGGCQFLGCRLISWQCKKQTVVANFTTKAEYVAALSCCGQDSVKKKTVNGEEQLQALVDRKKVIITEATIRRDLQLEDAKGVDCLPNAKIFKQLIIMGKPRRQDTKETQPSGPTTNVEDEAFNEENVSKHSNDPLHSVKRLEKKRRSRTHGLKRLYKFGLSARVESSADEESLDKEDASKQERISDIDANQDIYLVNVYRDEDIFGVNDQDDTSMFDADKDLQSEEVIVEKEVTSKDVSVVEEVNAASIATSVTDTTPIISMDEITLAKALIEIIQQGLRQRKLLCKSSKAQISLDEELSFKIQVEEEEQERIVREKAQQIEELVEVSTKKDKEETPQECSSKRARDELHQERSKMQKVEDDKEFAELKQCLEIILDDGDDVTIIQLLITRSTNKGRTISKFSKQMVILMCT</sequence>
<dbReference type="InterPro" id="IPR025724">
    <property type="entry name" value="GAG-pre-integrase_dom"/>
</dbReference>
<accession>A0A6L2M066</accession>
<dbReference type="Pfam" id="PF07727">
    <property type="entry name" value="RVT_2"/>
    <property type="match status" value="1"/>
</dbReference>
<dbReference type="Gene3D" id="3.30.420.10">
    <property type="entry name" value="Ribonuclease H-like superfamily/Ribonuclease H"/>
    <property type="match status" value="1"/>
</dbReference>
<dbReference type="GO" id="GO:0046872">
    <property type="term" value="F:metal ion binding"/>
    <property type="evidence" value="ECO:0007669"/>
    <property type="project" value="UniProtKB-KW"/>
</dbReference>
<reference evidence="6" key="1">
    <citation type="journal article" date="2019" name="Sci. Rep.">
        <title>Draft genome of Tanacetum cinerariifolium, the natural source of mosquito coil.</title>
        <authorList>
            <person name="Yamashiro T."/>
            <person name="Shiraishi A."/>
            <person name="Satake H."/>
            <person name="Nakayama K."/>
        </authorList>
    </citation>
    <scope>NUCLEOTIDE SEQUENCE</scope>
</reference>
<feature type="compositionally biased region" description="Basic residues" evidence="4">
    <location>
        <begin position="824"/>
        <end position="833"/>
    </location>
</feature>
<dbReference type="PROSITE" id="PS50994">
    <property type="entry name" value="INTEGRASE"/>
    <property type="match status" value="1"/>
</dbReference>
<dbReference type="InterPro" id="IPR036397">
    <property type="entry name" value="RNaseH_sf"/>
</dbReference>
<dbReference type="GO" id="GO:0008233">
    <property type="term" value="F:peptidase activity"/>
    <property type="evidence" value="ECO:0007669"/>
    <property type="project" value="UniProtKB-KW"/>
</dbReference>
<feature type="region of interest" description="Disordered" evidence="4">
    <location>
        <begin position="787"/>
        <end position="833"/>
    </location>
</feature>
<dbReference type="PANTHER" id="PTHR42648">
    <property type="entry name" value="TRANSPOSASE, PUTATIVE-RELATED"/>
    <property type="match status" value="1"/>
</dbReference>
<dbReference type="SUPFAM" id="SSF53098">
    <property type="entry name" value="Ribonuclease H-like"/>
    <property type="match status" value="1"/>
</dbReference>
<keyword evidence="3" id="KW-0378">Hydrolase</keyword>
<keyword evidence="2" id="KW-0479">Metal-binding</keyword>
<dbReference type="EMBL" id="BKCJ010005414">
    <property type="protein sequence ID" value="GEU66607.1"/>
    <property type="molecule type" value="Genomic_DNA"/>
</dbReference>
<dbReference type="AlphaFoldDB" id="A0A6L2M066"/>
<feature type="region of interest" description="Disordered" evidence="4">
    <location>
        <begin position="466"/>
        <end position="504"/>
    </location>
</feature>
<organism evidence="6">
    <name type="scientific">Tanacetum cinerariifolium</name>
    <name type="common">Dalmatian daisy</name>
    <name type="synonym">Chrysanthemum cinerariifolium</name>
    <dbReference type="NCBI Taxonomy" id="118510"/>
    <lineage>
        <taxon>Eukaryota</taxon>
        <taxon>Viridiplantae</taxon>
        <taxon>Streptophyta</taxon>
        <taxon>Embryophyta</taxon>
        <taxon>Tracheophyta</taxon>
        <taxon>Spermatophyta</taxon>
        <taxon>Magnoliopsida</taxon>
        <taxon>eudicotyledons</taxon>
        <taxon>Gunneridae</taxon>
        <taxon>Pentapetalae</taxon>
        <taxon>asterids</taxon>
        <taxon>campanulids</taxon>
        <taxon>Asterales</taxon>
        <taxon>Asteraceae</taxon>
        <taxon>Asteroideae</taxon>
        <taxon>Anthemideae</taxon>
        <taxon>Anthemidinae</taxon>
        <taxon>Tanacetum</taxon>
    </lineage>
</organism>
<gene>
    <name evidence="6" type="ORF">Tci_038585</name>
</gene>
<proteinExistence type="predicted"/>
<feature type="compositionally biased region" description="Basic and acidic residues" evidence="4">
    <location>
        <begin position="467"/>
        <end position="492"/>
    </location>
</feature>
<dbReference type="GO" id="GO:0006508">
    <property type="term" value="P:proteolysis"/>
    <property type="evidence" value="ECO:0007669"/>
    <property type="project" value="UniProtKB-KW"/>
</dbReference>
<evidence type="ECO:0000256" key="4">
    <source>
        <dbReference type="SAM" id="MobiDB-lite"/>
    </source>
</evidence>
<dbReference type="InterPro" id="IPR039537">
    <property type="entry name" value="Retrotran_Ty1/copia-like"/>
</dbReference>
<dbReference type="InterPro" id="IPR054722">
    <property type="entry name" value="PolX-like_BBD"/>
</dbReference>
<dbReference type="GO" id="GO:0015074">
    <property type="term" value="P:DNA integration"/>
    <property type="evidence" value="ECO:0007669"/>
    <property type="project" value="InterPro"/>
</dbReference>
<evidence type="ECO:0000256" key="1">
    <source>
        <dbReference type="ARBA" id="ARBA00022670"/>
    </source>
</evidence>
<dbReference type="CDD" id="cd09272">
    <property type="entry name" value="RNase_HI_RT_Ty1"/>
    <property type="match status" value="1"/>
</dbReference>
<evidence type="ECO:0000256" key="3">
    <source>
        <dbReference type="ARBA" id="ARBA00022801"/>
    </source>
</evidence>
<feature type="region of interest" description="Disordered" evidence="4">
    <location>
        <begin position="1015"/>
        <end position="1044"/>
    </location>
</feature>
<dbReference type="PANTHER" id="PTHR42648:SF32">
    <property type="entry name" value="RIBONUCLEASE H-LIKE DOMAIN, GAG-PRE-INTEGRASE DOMAIN PROTEIN-RELATED"/>
    <property type="match status" value="1"/>
</dbReference>
<dbReference type="Pfam" id="PF25597">
    <property type="entry name" value="SH3_retrovirus"/>
    <property type="match status" value="1"/>
</dbReference>
<evidence type="ECO:0000256" key="2">
    <source>
        <dbReference type="ARBA" id="ARBA00022723"/>
    </source>
</evidence>
<dbReference type="InterPro" id="IPR057670">
    <property type="entry name" value="SH3_retrovirus"/>
</dbReference>
<dbReference type="Pfam" id="PF22936">
    <property type="entry name" value="Pol_BBD"/>
    <property type="match status" value="1"/>
</dbReference>
<protein>
    <submittedName>
        <fullName evidence="6">Ribonuclease H-like domain-containing protein</fullName>
    </submittedName>
</protein>
<feature type="domain" description="Integrase catalytic" evidence="5">
    <location>
        <begin position="227"/>
        <end position="367"/>
    </location>
</feature>
<dbReference type="InterPro" id="IPR001584">
    <property type="entry name" value="Integrase_cat-core"/>
</dbReference>
<name>A0A6L2M066_TANCI</name>
<evidence type="ECO:0000313" key="6">
    <source>
        <dbReference type="EMBL" id="GEU66607.1"/>
    </source>
</evidence>
<dbReference type="GO" id="GO:0003676">
    <property type="term" value="F:nucleic acid binding"/>
    <property type="evidence" value="ECO:0007669"/>
    <property type="project" value="InterPro"/>
</dbReference>
<dbReference type="Pfam" id="PF13976">
    <property type="entry name" value="gag_pre-integrs"/>
    <property type="match status" value="1"/>
</dbReference>